<dbReference type="GO" id="GO:0005739">
    <property type="term" value="C:mitochondrion"/>
    <property type="evidence" value="ECO:0007669"/>
    <property type="project" value="TreeGrafter"/>
</dbReference>
<gene>
    <name evidence="3" type="ORF">PTTW11_03756</name>
</gene>
<reference evidence="3" key="1">
    <citation type="submission" date="2021-02" db="EMBL/GenBank/DDBJ databases">
        <authorList>
            <person name="Syme A R."/>
            <person name="Syme A R."/>
            <person name="Moolhuijzen P."/>
        </authorList>
    </citation>
    <scope>NUCLEOTIDE SEQUENCE</scope>
    <source>
        <strain evidence="3">W1-1</strain>
    </source>
</reference>
<dbReference type="GO" id="GO:0048312">
    <property type="term" value="P:intracellular distribution of mitochondria"/>
    <property type="evidence" value="ECO:0007669"/>
    <property type="project" value="TreeGrafter"/>
</dbReference>
<dbReference type="AlphaFoldDB" id="A0A6S6VXB4"/>
<dbReference type="GO" id="GO:0000266">
    <property type="term" value="P:mitochondrial fission"/>
    <property type="evidence" value="ECO:0007669"/>
    <property type="project" value="TreeGrafter"/>
</dbReference>
<dbReference type="EMBL" id="HG992979">
    <property type="protein sequence ID" value="CAE7024410.1"/>
    <property type="molecule type" value="Genomic_DNA"/>
</dbReference>
<evidence type="ECO:0000313" key="3">
    <source>
        <dbReference type="EMBL" id="CAE7024410.1"/>
    </source>
</evidence>
<feature type="compositionally biased region" description="Acidic residues" evidence="1">
    <location>
        <begin position="1"/>
        <end position="14"/>
    </location>
</feature>
<proteinExistence type="predicted"/>
<dbReference type="GO" id="GO:0008017">
    <property type="term" value="F:microtubule binding"/>
    <property type="evidence" value="ECO:0007669"/>
    <property type="project" value="TreeGrafter"/>
</dbReference>
<dbReference type="InterPro" id="IPR045063">
    <property type="entry name" value="Dynamin_N"/>
</dbReference>
<dbReference type="Pfam" id="PF00350">
    <property type="entry name" value="Dynamin_N"/>
    <property type="match status" value="1"/>
</dbReference>
<dbReference type="GO" id="GO:0016559">
    <property type="term" value="P:peroxisome fission"/>
    <property type="evidence" value="ECO:0007669"/>
    <property type="project" value="TreeGrafter"/>
</dbReference>
<dbReference type="GO" id="GO:0006897">
    <property type="term" value="P:endocytosis"/>
    <property type="evidence" value="ECO:0007669"/>
    <property type="project" value="TreeGrafter"/>
</dbReference>
<feature type="domain" description="Dynamin N-terminal" evidence="2">
    <location>
        <begin position="67"/>
        <end position="154"/>
    </location>
</feature>
<name>A0A6S6VXB4_9PLEO</name>
<dbReference type="Proteomes" id="UP000472372">
    <property type="component" value="Chromosome 3"/>
</dbReference>
<dbReference type="GO" id="GO:0005874">
    <property type="term" value="C:microtubule"/>
    <property type="evidence" value="ECO:0007669"/>
    <property type="project" value="TreeGrafter"/>
</dbReference>
<accession>A0A6S6VXB4</accession>
<dbReference type="InterPro" id="IPR022812">
    <property type="entry name" value="Dynamin"/>
</dbReference>
<dbReference type="PANTHER" id="PTHR11566">
    <property type="entry name" value="DYNAMIN"/>
    <property type="match status" value="1"/>
</dbReference>
<evidence type="ECO:0000256" key="1">
    <source>
        <dbReference type="SAM" id="MobiDB-lite"/>
    </source>
</evidence>
<dbReference type="PRINTS" id="PR00195">
    <property type="entry name" value="DYNAMIN"/>
</dbReference>
<dbReference type="InterPro" id="IPR027417">
    <property type="entry name" value="P-loop_NTPase"/>
</dbReference>
<organism evidence="3 4">
    <name type="scientific">Pyrenophora teres f. teres</name>
    <dbReference type="NCBI Taxonomy" id="97479"/>
    <lineage>
        <taxon>Eukaryota</taxon>
        <taxon>Fungi</taxon>
        <taxon>Dikarya</taxon>
        <taxon>Ascomycota</taxon>
        <taxon>Pezizomycotina</taxon>
        <taxon>Dothideomycetes</taxon>
        <taxon>Pleosporomycetidae</taxon>
        <taxon>Pleosporales</taxon>
        <taxon>Pleosporineae</taxon>
        <taxon>Pleosporaceae</taxon>
        <taxon>Pyrenophora</taxon>
    </lineage>
</organism>
<sequence>MSDSSDSSDSDYDGADTPITPVSIDPDAVTTGSLQALQSVGQRKVMDIVDKLRRTGLSGVVELPQLIVCGDQSSGKSSVLEAITEIPFPRKENLCTRFATEIILRRSNTSTSTVTITPDKLRPQSEQAKLKGFTKSINDFDQLPGVIEEATLAMGLGAVGGINSRAFSRDVLSVEITGPSRPQL</sequence>
<dbReference type="GO" id="GO:0016020">
    <property type="term" value="C:membrane"/>
    <property type="evidence" value="ECO:0007669"/>
    <property type="project" value="TreeGrafter"/>
</dbReference>
<dbReference type="SUPFAM" id="SSF52540">
    <property type="entry name" value="P-loop containing nucleoside triphosphate hydrolases"/>
    <property type="match status" value="1"/>
</dbReference>
<dbReference type="GO" id="GO:0003924">
    <property type="term" value="F:GTPase activity"/>
    <property type="evidence" value="ECO:0007669"/>
    <property type="project" value="TreeGrafter"/>
</dbReference>
<evidence type="ECO:0000313" key="4">
    <source>
        <dbReference type="Proteomes" id="UP000472372"/>
    </source>
</evidence>
<dbReference type="PANTHER" id="PTHR11566:SF66">
    <property type="entry name" value="INTERFERON-INDUCED GTP-BINDING PROTEIN MX"/>
    <property type="match status" value="1"/>
</dbReference>
<dbReference type="Gene3D" id="3.40.50.300">
    <property type="entry name" value="P-loop containing nucleotide triphosphate hydrolases"/>
    <property type="match status" value="1"/>
</dbReference>
<evidence type="ECO:0000259" key="2">
    <source>
        <dbReference type="Pfam" id="PF00350"/>
    </source>
</evidence>
<feature type="region of interest" description="Disordered" evidence="1">
    <location>
        <begin position="1"/>
        <end position="27"/>
    </location>
</feature>
<protein>
    <submittedName>
        <fullName evidence="3">GTP-binding protein</fullName>
    </submittedName>
</protein>